<gene>
    <name evidence="1" type="ORF">A3D25_04805</name>
</gene>
<proteinExistence type="predicted"/>
<evidence type="ECO:0000313" key="2">
    <source>
        <dbReference type="Proteomes" id="UP000177328"/>
    </source>
</evidence>
<dbReference type="EMBL" id="MFDD01000014">
    <property type="protein sequence ID" value="OGE40094.1"/>
    <property type="molecule type" value="Genomic_DNA"/>
</dbReference>
<evidence type="ECO:0000313" key="1">
    <source>
        <dbReference type="EMBL" id="OGE40094.1"/>
    </source>
</evidence>
<reference evidence="1 2" key="1">
    <citation type="journal article" date="2016" name="Nat. Commun.">
        <title>Thousands of microbial genomes shed light on interconnected biogeochemical processes in an aquifer system.</title>
        <authorList>
            <person name="Anantharaman K."/>
            <person name="Brown C.T."/>
            <person name="Hug L.A."/>
            <person name="Sharon I."/>
            <person name="Castelle C.J."/>
            <person name="Probst A.J."/>
            <person name="Thomas B.C."/>
            <person name="Singh A."/>
            <person name="Wilkins M.J."/>
            <person name="Karaoz U."/>
            <person name="Brodie E.L."/>
            <person name="Williams K.H."/>
            <person name="Hubbard S.S."/>
            <person name="Banfield J.F."/>
        </authorList>
    </citation>
    <scope>NUCLEOTIDE SEQUENCE [LARGE SCALE GENOMIC DNA]</scope>
</reference>
<protein>
    <submittedName>
        <fullName evidence="1">Uncharacterized protein</fullName>
    </submittedName>
</protein>
<sequence>MNFSKSQIEAMRIVVADLEFIKKEWSAEADDDNLRRFSSTLRQLLIDEGGLIQKVQDWLGTRCYVQASPNPLVQNKVEEVRFYSAGGAEYDGMRIQEMIELSRALSPEEVKRRFGKQTKPPLQKYTMDSYLLAPSIIYEGNVFNRIELIKFIANKLGGAHYEVDPKKMARMKALDEAKDRYQIGGKSSIYFEFLSIGQTISKGKYIDKLKKKIKHTIAIS</sequence>
<dbReference type="Proteomes" id="UP000177328">
    <property type="component" value="Unassembled WGS sequence"/>
</dbReference>
<dbReference type="AlphaFoldDB" id="A0A1F5KGY3"/>
<name>A0A1F5KGY3_9BACT</name>
<comment type="caution">
    <text evidence="1">The sequence shown here is derived from an EMBL/GenBank/DDBJ whole genome shotgun (WGS) entry which is preliminary data.</text>
</comment>
<organism evidence="1 2">
    <name type="scientific">Candidatus Daviesbacteria bacterium RIFCSPHIGHO2_02_FULL_43_12</name>
    <dbReference type="NCBI Taxonomy" id="1797776"/>
    <lineage>
        <taxon>Bacteria</taxon>
        <taxon>Candidatus Daviesiibacteriota</taxon>
    </lineage>
</organism>
<accession>A0A1F5KGY3</accession>